<dbReference type="EnsemblMetazoa" id="SCAU007330-RA">
    <property type="protein sequence ID" value="SCAU007330-PA"/>
    <property type="gene ID" value="SCAU007330"/>
</dbReference>
<evidence type="ECO:0000313" key="1">
    <source>
        <dbReference type="EnsemblMetazoa" id="SCAU007330-PA"/>
    </source>
</evidence>
<reference evidence="1" key="1">
    <citation type="submission" date="2020-05" db="UniProtKB">
        <authorList>
            <consortium name="EnsemblMetazoa"/>
        </authorList>
    </citation>
    <scope>IDENTIFICATION</scope>
    <source>
        <strain evidence="1">USDA</strain>
    </source>
</reference>
<dbReference type="KEGG" id="scac:106088873"/>
<protein>
    <submittedName>
        <fullName evidence="1">Uncharacterized protein</fullName>
    </submittedName>
</protein>
<dbReference type="AlphaFoldDB" id="A0A1I8PEL4"/>
<gene>
    <name evidence="1" type="primary">106088873</name>
</gene>
<dbReference type="VEuPathDB" id="VectorBase:SCAU007330"/>
<dbReference type="Proteomes" id="UP000095300">
    <property type="component" value="Unassembled WGS sequence"/>
</dbReference>
<accession>A0A1I8PEL4</accession>
<keyword evidence="2" id="KW-1185">Reference proteome</keyword>
<sequence length="122" mass="13416">MMYKYQLLRRYKAKTQTKFITDVFDFGKMFFKGLSFLTIVVVFLALAVKDSSATAIATHDQTVGDFVEALVDVVLFAVLELVTDLLTALHLDTAILGTLGHLRPGLLHNIVSTVVGLLSSLL</sequence>
<proteinExistence type="predicted"/>
<evidence type="ECO:0000313" key="2">
    <source>
        <dbReference type="Proteomes" id="UP000095300"/>
    </source>
</evidence>
<organism evidence="1 2">
    <name type="scientific">Stomoxys calcitrans</name>
    <name type="common">Stable fly</name>
    <name type="synonym">Conops calcitrans</name>
    <dbReference type="NCBI Taxonomy" id="35570"/>
    <lineage>
        <taxon>Eukaryota</taxon>
        <taxon>Metazoa</taxon>
        <taxon>Ecdysozoa</taxon>
        <taxon>Arthropoda</taxon>
        <taxon>Hexapoda</taxon>
        <taxon>Insecta</taxon>
        <taxon>Pterygota</taxon>
        <taxon>Neoptera</taxon>
        <taxon>Endopterygota</taxon>
        <taxon>Diptera</taxon>
        <taxon>Brachycera</taxon>
        <taxon>Muscomorpha</taxon>
        <taxon>Muscoidea</taxon>
        <taxon>Muscidae</taxon>
        <taxon>Stomoxys</taxon>
    </lineage>
</organism>
<name>A0A1I8PEL4_STOCA</name>